<dbReference type="Pfam" id="PF00106">
    <property type="entry name" value="adh_short"/>
    <property type="match status" value="1"/>
</dbReference>
<dbReference type="AlphaFoldDB" id="A0A919S5B5"/>
<dbReference type="PRINTS" id="PR00081">
    <property type="entry name" value="GDHRDH"/>
</dbReference>
<keyword evidence="2" id="KW-1185">Reference proteome</keyword>
<protein>
    <submittedName>
        <fullName evidence="1">Oxidoreductase</fullName>
    </submittedName>
</protein>
<sequence>MTDERIALVTGASRGVGKGIALALGAAGHTVYVTGRSTDGSITYPRVGGSVEQTAREVTAAGGRGVPMVCDHTDDSRVAAVIDAIRDRSGGLDLLVNNVWAGYRPYHEGRHTDMEGAFWEQPLSVWDDMFTGGVRAHYATTVLAVPVLRPGALVVTVSFFPGSYLSGEDQVAYSVAKAADDRMIAVMAEQLRPRQVTAVSLYPGLVRTEGVMNAAEFMDLSNSESPEFVGRAVVALAGDPAVARHTGRCLVAAELAEEYGFTDLDGSRPASARDHFRERAAGS</sequence>
<dbReference type="Proteomes" id="UP000681340">
    <property type="component" value="Unassembled WGS sequence"/>
</dbReference>
<evidence type="ECO:0000313" key="2">
    <source>
        <dbReference type="Proteomes" id="UP000681340"/>
    </source>
</evidence>
<dbReference type="InterPro" id="IPR002347">
    <property type="entry name" value="SDR_fam"/>
</dbReference>
<name>A0A919S5B5_9ACTN</name>
<dbReference type="EMBL" id="BOQL01000006">
    <property type="protein sequence ID" value="GIM63882.1"/>
    <property type="molecule type" value="Genomic_DNA"/>
</dbReference>
<organism evidence="1 2">
    <name type="scientific">Actinoplanes auranticolor</name>
    <dbReference type="NCBI Taxonomy" id="47988"/>
    <lineage>
        <taxon>Bacteria</taxon>
        <taxon>Bacillati</taxon>
        <taxon>Actinomycetota</taxon>
        <taxon>Actinomycetes</taxon>
        <taxon>Micromonosporales</taxon>
        <taxon>Micromonosporaceae</taxon>
        <taxon>Actinoplanes</taxon>
    </lineage>
</organism>
<proteinExistence type="predicted"/>
<comment type="caution">
    <text evidence="1">The sequence shown here is derived from an EMBL/GenBank/DDBJ whole genome shotgun (WGS) entry which is preliminary data.</text>
</comment>
<dbReference type="InterPro" id="IPR036291">
    <property type="entry name" value="NAD(P)-bd_dom_sf"/>
</dbReference>
<gene>
    <name evidence="1" type="ORF">Aau02nite_06930</name>
</gene>
<dbReference type="PANTHER" id="PTHR44147:SF2">
    <property type="entry name" value="DEHYDROGENASE_REDUCTASE SDR FAMILY MEMBER 1"/>
    <property type="match status" value="1"/>
</dbReference>
<reference evidence="1" key="1">
    <citation type="submission" date="2021-03" db="EMBL/GenBank/DDBJ databases">
        <title>Whole genome shotgun sequence of Actinoplanes auranticolor NBRC 12245.</title>
        <authorList>
            <person name="Komaki H."/>
            <person name="Tamura T."/>
        </authorList>
    </citation>
    <scope>NUCLEOTIDE SEQUENCE</scope>
    <source>
        <strain evidence="1">NBRC 12245</strain>
    </source>
</reference>
<accession>A0A919S5B5</accession>
<dbReference type="SUPFAM" id="SSF51735">
    <property type="entry name" value="NAD(P)-binding Rossmann-fold domains"/>
    <property type="match status" value="1"/>
</dbReference>
<evidence type="ECO:0000313" key="1">
    <source>
        <dbReference type="EMBL" id="GIM63882.1"/>
    </source>
</evidence>
<dbReference type="RefSeq" id="WP_212986827.1">
    <property type="nucleotide sequence ID" value="NZ_BAABEA010000051.1"/>
</dbReference>
<dbReference type="Gene3D" id="3.40.50.720">
    <property type="entry name" value="NAD(P)-binding Rossmann-like Domain"/>
    <property type="match status" value="1"/>
</dbReference>
<dbReference type="PANTHER" id="PTHR44147">
    <property type="entry name" value="DEHYDROGENASE/REDUCTASE SDR FAMILY MEMBER 1"/>
    <property type="match status" value="1"/>
</dbReference>